<dbReference type="NCBIfam" id="TIGR02469">
    <property type="entry name" value="CbiT"/>
    <property type="match status" value="1"/>
</dbReference>
<dbReference type="PATRIC" id="fig|883161.3.peg.2080"/>
<dbReference type="InterPro" id="IPR050714">
    <property type="entry name" value="Cobalamin_biosynth_MTase"/>
</dbReference>
<dbReference type="UniPathway" id="UPA00148"/>
<comment type="pathway">
    <text evidence="1">Cofactor biosynthesis; adenosylcobalamin biosynthesis.</text>
</comment>
<proteinExistence type="predicted"/>
<keyword evidence="5" id="KW-0949">S-adenosyl-L-methionine</keyword>
<dbReference type="HOGENOM" id="CLU_096817_0_0_11"/>
<evidence type="ECO:0000313" key="7">
    <source>
        <dbReference type="Proteomes" id="UP000014417"/>
    </source>
</evidence>
<dbReference type="Pfam" id="PF01135">
    <property type="entry name" value="PCMT"/>
    <property type="match status" value="1"/>
</dbReference>
<dbReference type="GO" id="GO:0008276">
    <property type="term" value="F:protein methyltransferase activity"/>
    <property type="evidence" value="ECO:0007669"/>
    <property type="project" value="InterPro"/>
</dbReference>
<evidence type="ECO:0000256" key="1">
    <source>
        <dbReference type="ARBA" id="ARBA00004953"/>
    </source>
</evidence>
<keyword evidence="4 6" id="KW-0808">Transferase</keyword>
<evidence type="ECO:0000256" key="2">
    <source>
        <dbReference type="ARBA" id="ARBA00022573"/>
    </source>
</evidence>
<gene>
    <name evidence="6" type="ORF">HMPREF9306_02088</name>
</gene>
<organism evidence="6 7">
    <name type="scientific">Propionimicrobium lymphophilum ACS-093-V-SCH5</name>
    <dbReference type="NCBI Taxonomy" id="883161"/>
    <lineage>
        <taxon>Bacteria</taxon>
        <taxon>Bacillati</taxon>
        <taxon>Actinomycetota</taxon>
        <taxon>Actinomycetes</taxon>
        <taxon>Propionibacteriales</taxon>
        <taxon>Propionibacteriaceae</taxon>
        <taxon>Propionimicrobium</taxon>
    </lineage>
</organism>
<dbReference type="InterPro" id="IPR014008">
    <property type="entry name" value="Cbl_synth_MTase_CbiT"/>
</dbReference>
<dbReference type="EMBL" id="AGZR01000009">
    <property type="protein sequence ID" value="EPD32516.1"/>
    <property type="molecule type" value="Genomic_DNA"/>
</dbReference>
<dbReference type="Proteomes" id="UP000014417">
    <property type="component" value="Unassembled WGS sequence"/>
</dbReference>
<dbReference type="CDD" id="cd02440">
    <property type="entry name" value="AdoMet_MTases"/>
    <property type="match status" value="1"/>
</dbReference>
<dbReference type="SUPFAM" id="SSF53335">
    <property type="entry name" value="S-adenosyl-L-methionine-dependent methyltransferases"/>
    <property type="match status" value="1"/>
</dbReference>
<accession>S2W058</accession>
<dbReference type="AlphaFoldDB" id="S2W058"/>
<keyword evidence="7" id="KW-1185">Reference proteome</keyword>
<protein>
    <submittedName>
        <fullName evidence="6">Precorrin-6Y C5,15-methyltransferase (Decarboxylating), CbiT subunit</fullName>
    </submittedName>
</protein>
<evidence type="ECO:0000256" key="3">
    <source>
        <dbReference type="ARBA" id="ARBA00022603"/>
    </source>
</evidence>
<dbReference type="InterPro" id="IPR029063">
    <property type="entry name" value="SAM-dependent_MTases_sf"/>
</dbReference>
<sequence>MIHEPQLSTEEIDALGIVPGLPDEAFEHDGLITKRHQRATAFAFLRPAPGKLMWDVGTGSGAMAIEWCRAAKDARAIGVEQKPERAARARRNGERLAPGHFEVVEGPADVVIETLPAPDAIFIGGGASQKVVEGCWDALAEDGRLVVHAVTVETEVVLANMNESHGGQLSRISVEISNPLGSFRGFVPYRPVTQWAVQK</sequence>
<dbReference type="PANTHER" id="PTHR43182">
    <property type="entry name" value="COBALT-PRECORRIN-6B C(15)-METHYLTRANSFERASE (DECARBOXYLATING)"/>
    <property type="match status" value="1"/>
</dbReference>
<dbReference type="GO" id="GO:0009236">
    <property type="term" value="P:cobalamin biosynthetic process"/>
    <property type="evidence" value="ECO:0007669"/>
    <property type="project" value="UniProtKB-UniPathway"/>
</dbReference>
<keyword evidence="3 6" id="KW-0489">Methyltransferase</keyword>
<dbReference type="RefSeq" id="WP_016456891.1">
    <property type="nucleotide sequence ID" value="NZ_KE150269.1"/>
</dbReference>
<evidence type="ECO:0000313" key="6">
    <source>
        <dbReference type="EMBL" id="EPD32516.1"/>
    </source>
</evidence>
<reference evidence="6 7" key="1">
    <citation type="submission" date="2013-04" db="EMBL/GenBank/DDBJ databases">
        <title>The Genome Sequence of Propionimicrobium lymphophilum ACS-093-V-SCH5.</title>
        <authorList>
            <consortium name="The Broad Institute Genomics Platform"/>
            <person name="Earl A."/>
            <person name="Ward D."/>
            <person name="Feldgarden M."/>
            <person name="Gevers D."/>
            <person name="Saerens B."/>
            <person name="Vaneechoutte M."/>
            <person name="Walker B."/>
            <person name="Young S."/>
            <person name="Zeng Q."/>
            <person name="Gargeya S."/>
            <person name="Fitzgerald M."/>
            <person name="Haas B."/>
            <person name="Abouelleil A."/>
            <person name="Allen A.W."/>
            <person name="Alvarado L."/>
            <person name="Arachchi H.M."/>
            <person name="Berlin A.M."/>
            <person name="Chapman S.B."/>
            <person name="Gainer-Dewar J."/>
            <person name="Goldberg J."/>
            <person name="Griggs A."/>
            <person name="Gujja S."/>
            <person name="Hansen M."/>
            <person name="Howarth C."/>
            <person name="Imamovic A."/>
            <person name="Ireland A."/>
            <person name="Larimer J."/>
            <person name="McCowan C."/>
            <person name="Murphy C."/>
            <person name="Pearson M."/>
            <person name="Poon T.W."/>
            <person name="Priest M."/>
            <person name="Roberts A."/>
            <person name="Saif S."/>
            <person name="Shea T."/>
            <person name="Sisk P."/>
            <person name="Sykes S."/>
            <person name="Wortman J."/>
            <person name="Nusbaum C."/>
            <person name="Birren B."/>
        </authorList>
    </citation>
    <scope>NUCLEOTIDE SEQUENCE [LARGE SCALE GENOMIC DNA]</scope>
    <source>
        <strain evidence="6 7">ACS-093-V-SCH5</strain>
    </source>
</reference>
<dbReference type="STRING" id="883161.HMPREF9306_02088"/>
<name>S2W058_9ACTN</name>
<dbReference type="PANTHER" id="PTHR43182:SF1">
    <property type="entry name" value="COBALT-PRECORRIN-7 C(5)-METHYLTRANSFERASE"/>
    <property type="match status" value="1"/>
</dbReference>
<comment type="caution">
    <text evidence="6">The sequence shown here is derived from an EMBL/GenBank/DDBJ whole genome shotgun (WGS) entry which is preliminary data.</text>
</comment>
<evidence type="ECO:0000256" key="4">
    <source>
        <dbReference type="ARBA" id="ARBA00022679"/>
    </source>
</evidence>
<keyword evidence="2" id="KW-0169">Cobalamin biosynthesis</keyword>
<dbReference type="Gene3D" id="3.40.50.150">
    <property type="entry name" value="Vaccinia Virus protein VP39"/>
    <property type="match status" value="1"/>
</dbReference>
<dbReference type="GO" id="GO:0032259">
    <property type="term" value="P:methylation"/>
    <property type="evidence" value="ECO:0007669"/>
    <property type="project" value="UniProtKB-KW"/>
</dbReference>
<evidence type="ECO:0000256" key="5">
    <source>
        <dbReference type="ARBA" id="ARBA00022691"/>
    </source>
</evidence>